<evidence type="ECO:0000313" key="3">
    <source>
        <dbReference type="Proteomes" id="UP000006860"/>
    </source>
</evidence>
<reference evidence="3" key="1">
    <citation type="submission" date="2011-02" db="EMBL/GenBank/DDBJ databases">
        <title>The complete genome of Planctomyces brasiliensis DSM 5305.</title>
        <authorList>
            <person name="Lucas S."/>
            <person name="Copeland A."/>
            <person name="Lapidus A."/>
            <person name="Bruce D."/>
            <person name="Goodwin L."/>
            <person name="Pitluck S."/>
            <person name="Kyrpides N."/>
            <person name="Mavromatis K."/>
            <person name="Pagani I."/>
            <person name="Ivanova N."/>
            <person name="Ovchinnikova G."/>
            <person name="Lu M."/>
            <person name="Detter J.C."/>
            <person name="Han C."/>
            <person name="Land M."/>
            <person name="Hauser L."/>
            <person name="Markowitz V."/>
            <person name="Cheng J.-F."/>
            <person name="Hugenholtz P."/>
            <person name="Woyke T."/>
            <person name="Wu D."/>
            <person name="Tindall B."/>
            <person name="Pomrenke H.G."/>
            <person name="Brambilla E."/>
            <person name="Klenk H.-P."/>
            <person name="Eisen J.A."/>
        </authorList>
    </citation>
    <scope>NUCLEOTIDE SEQUENCE [LARGE SCALE GENOMIC DNA]</scope>
    <source>
        <strain evidence="3">ATCC 49424 / DSM 5305 / JCM 21570 / NBRC 103401 / IFAM 1448</strain>
    </source>
</reference>
<keyword evidence="3" id="KW-1185">Reference proteome</keyword>
<dbReference type="KEGG" id="pbs:Plabr_1459"/>
<feature type="domain" description="DUF6908" evidence="1">
    <location>
        <begin position="16"/>
        <end position="128"/>
    </location>
</feature>
<dbReference type="STRING" id="756272.Plabr_1459"/>
<gene>
    <name evidence="2" type="ordered locus">Plabr_1459</name>
</gene>
<sequence>MLSKLNKQAEKTFRLLLNDMKLHQSRIVDNSETFMKVHVEVIDKHHKSYVVSVAHYFEQEGDLCCDPDMTFLVNDTGVYPLTFQQAIPPVFQEAAKITDDGVKYSQKLQRDITRFANQWMRNIQQQQF</sequence>
<proteinExistence type="predicted"/>
<dbReference type="Proteomes" id="UP000006860">
    <property type="component" value="Chromosome"/>
</dbReference>
<dbReference type="InterPro" id="IPR054203">
    <property type="entry name" value="DUF6908"/>
</dbReference>
<evidence type="ECO:0000313" key="2">
    <source>
        <dbReference type="EMBL" id="ADY59071.1"/>
    </source>
</evidence>
<dbReference type="OrthoDB" id="9815272at2"/>
<name>F0SQP1_RUBBR</name>
<dbReference type="AlphaFoldDB" id="F0SQP1"/>
<evidence type="ECO:0000259" key="1">
    <source>
        <dbReference type="Pfam" id="PF21849"/>
    </source>
</evidence>
<dbReference type="RefSeq" id="WP_013627800.1">
    <property type="nucleotide sequence ID" value="NC_015174.1"/>
</dbReference>
<dbReference type="EMBL" id="CP002546">
    <property type="protein sequence ID" value="ADY59071.1"/>
    <property type="molecule type" value="Genomic_DNA"/>
</dbReference>
<protein>
    <submittedName>
        <fullName evidence="2">Cytoplasmic protein</fullName>
    </submittedName>
</protein>
<dbReference type="eggNOG" id="COG3151">
    <property type="taxonomic scope" value="Bacteria"/>
</dbReference>
<dbReference type="HOGENOM" id="CLU_153796_0_0_0"/>
<organism evidence="2 3">
    <name type="scientific">Rubinisphaera brasiliensis (strain ATCC 49424 / DSM 5305 / JCM 21570 / IAM 15109 / NBRC 103401 / IFAM 1448)</name>
    <name type="common">Planctomyces brasiliensis</name>
    <dbReference type="NCBI Taxonomy" id="756272"/>
    <lineage>
        <taxon>Bacteria</taxon>
        <taxon>Pseudomonadati</taxon>
        <taxon>Planctomycetota</taxon>
        <taxon>Planctomycetia</taxon>
        <taxon>Planctomycetales</taxon>
        <taxon>Planctomycetaceae</taxon>
        <taxon>Rubinisphaera</taxon>
    </lineage>
</organism>
<accession>F0SQP1</accession>
<dbReference type="Pfam" id="PF21849">
    <property type="entry name" value="DUF6908"/>
    <property type="match status" value="1"/>
</dbReference>